<dbReference type="InterPro" id="IPR008334">
    <property type="entry name" value="5'-Nucleotdase_C"/>
</dbReference>
<keyword evidence="1 2" id="KW-0732">Signal</keyword>
<feature type="domain" description="5'-Nucleotidase C-terminal" evidence="5">
    <location>
        <begin position="408"/>
        <end position="556"/>
    </location>
</feature>
<evidence type="ECO:0000259" key="4">
    <source>
        <dbReference type="Pfam" id="PF00149"/>
    </source>
</evidence>
<gene>
    <name evidence="6" type="ORF">P5G62_007785</name>
</gene>
<evidence type="ECO:0000256" key="3">
    <source>
        <dbReference type="SAM" id="MobiDB-lite"/>
    </source>
</evidence>
<evidence type="ECO:0000313" key="7">
    <source>
        <dbReference type="Proteomes" id="UP001241748"/>
    </source>
</evidence>
<dbReference type="PANTHER" id="PTHR11575">
    <property type="entry name" value="5'-NUCLEOTIDASE-RELATED"/>
    <property type="match status" value="1"/>
</dbReference>
<comment type="caution">
    <text evidence="6">The sequence shown here is derived from an EMBL/GenBank/DDBJ whole genome shotgun (WGS) entry which is preliminary data.</text>
</comment>
<dbReference type="PROSITE" id="PS00786">
    <property type="entry name" value="5_NUCLEOTIDASE_2"/>
    <property type="match status" value="1"/>
</dbReference>
<dbReference type="PANTHER" id="PTHR11575:SF24">
    <property type="entry name" value="5'-NUCLEOTIDASE"/>
    <property type="match status" value="1"/>
</dbReference>
<dbReference type="SUPFAM" id="SSF56300">
    <property type="entry name" value="Metallo-dependent phosphatases"/>
    <property type="match status" value="1"/>
</dbReference>
<organism evidence="6 7">
    <name type="scientific">Neobacillus driksii</name>
    <dbReference type="NCBI Taxonomy" id="3035913"/>
    <lineage>
        <taxon>Bacteria</taxon>
        <taxon>Bacillati</taxon>
        <taxon>Bacillota</taxon>
        <taxon>Bacilli</taxon>
        <taxon>Bacillales</taxon>
        <taxon>Bacillaceae</taxon>
        <taxon>Neobacillus</taxon>
    </lineage>
</organism>
<dbReference type="Pfam" id="PF00149">
    <property type="entry name" value="Metallophos"/>
    <property type="match status" value="1"/>
</dbReference>
<dbReference type="Gene3D" id="3.60.21.10">
    <property type="match status" value="1"/>
</dbReference>
<dbReference type="Gene3D" id="3.90.780.10">
    <property type="entry name" value="5'-Nucleotidase, C-terminal domain"/>
    <property type="match status" value="1"/>
</dbReference>
<evidence type="ECO:0000256" key="1">
    <source>
        <dbReference type="ARBA" id="ARBA00022729"/>
    </source>
</evidence>
<dbReference type="InterPro" id="IPR006179">
    <property type="entry name" value="5_nucleotidase/apyrase"/>
</dbReference>
<feature type="signal peptide" evidence="2">
    <location>
        <begin position="1"/>
        <end position="25"/>
    </location>
</feature>
<dbReference type="InterPro" id="IPR029052">
    <property type="entry name" value="Metallo-depent_PP-like"/>
</dbReference>
<dbReference type="EMBL" id="JAROBZ020000001">
    <property type="protein sequence ID" value="MFB3167009.1"/>
    <property type="molecule type" value="Genomic_DNA"/>
</dbReference>
<dbReference type="PRINTS" id="PR01607">
    <property type="entry name" value="APYRASEFAMLY"/>
</dbReference>
<dbReference type="InterPro" id="IPR036907">
    <property type="entry name" value="5'-Nucleotdase_C_sf"/>
</dbReference>
<dbReference type="InterPro" id="IPR004843">
    <property type="entry name" value="Calcineurin-like_PHP"/>
</dbReference>
<dbReference type="RefSeq" id="WP_306076692.1">
    <property type="nucleotide sequence ID" value="NZ_JAROBZ020000001.1"/>
</dbReference>
<evidence type="ECO:0000256" key="2">
    <source>
        <dbReference type="RuleBase" id="RU362119"/>
    </source>
</evidence>
<dbReference type="Proteomes" id="UP001241748">
    <property type="component" value="Unassembled WGS sequence"/>
</dbReference>
<keyword evidence="2" id="KW-0547">Nucleotide-binding</keyword>
<feature type="compositionally biased region" description="Low complexity" evidence="3">
    <location>
        <begin position="29"/>
        <end position="50"/>
    </location>
</feature>
<keyword evidence="7" id="KW-1185">Reference proteome</keyword>
<comment type="similarity">
    <text evidence="2">Belongs to the 5'-nucleotidase family.</text>
</comment>
<sequence>MQWIYKMLVLLLTISLMGCAGNQNATDGNQANNQNPQQVANNSNNVNPRNMAQNNRGNAANPSQNVVNDQGLSEEYHGHISNRPETKQKKEKPPAANNRFIQVQLLGINDLHGQINVSRNVGGKPAGRADYLAAYLKQREAENKNTLLVQAGDMVGASPPASALLQDEPAIEILNKLGFDIGTVGNHEFDEGVKELLRLINGGTHEETGNFAGADFPWVAANVIDQKTGESILPPYKILKVNGMDIGFIGVVTTETPTIVVPSGVEGLTFSDEVEAINRNVAELKKQGVRSIVVLAHNPGTSGVNGENPTGMLVDIANKVDDEVDIIFGGHNHAYMNATIDNKLVVQSYSYGTAFSDVDIEIDPKTKDIVTKRAEIVTTFQEGIKPDPEIAGMVAKYEATVEPIVNRVIGSTSVNLTALRNDNGESILGDLIADAQRKALKTDIAFMNPGGIRADINPGDITWGEIYTVQPFNNDMVKMTMTGQQIRDVLNQQWGTKTTILQISGFTYTWDENAPNGQKVVNILLPDGTQIDPNKTYTVAANIFLAGGGDGFTVFTKAQNKVIGPVDLDVLVDFIAAQPKPFTYEMDNRIQKVRY</sequence>
<evidence type="ECO:0000313" key="6">
    <source>
        <dbReference type="EMBL" id="MFB3167009.1"/>
    </source>
</evidence>
<feature type="chain" id="PRO_5044979482" evidence="2">
    <location>
        <begin position="26"/>
        <end position="595"/>
    </location>
</feature>
<reference evidence="6 7" key="1">
    <citation type="submission" date="2024-05" db="EMBL/GenBank/DDBJ databases">
        <authorList>
            <person name="Venkateswaran K."/>
        </authorList>
    </citation>
    <scope>NUCLEOTIDE SEQUENCE [LARGE SCALE GENOMIC DNA]</scope>
    <source>
        <strain evidence="6 7">179-C4-2-HS</strain>
    </source>
</reference>
<proteinExistence type="inferred from homology"/>
<dbReference type="SUPFAM" id="SSF55816">
    <property type="entry name" value="5'-nucleotidase (syn. UDP-sugar hydrolase), C-terminal domain"/>
    <property type="match status" value="1"/>
</dbReference>
<name>A0ABV4YQ77_9BACI</name>
<feature type="compositionally biased region" description="Polar residues" evidence="3">
    <location>
        <begin position="51"/>
        <end position="66"/>
    </location>
</feature>
<protein>
    <submittedName>
        <fullName evidence="6">5'-nucleotidase C-terminal domain-containing protein</fullName>
    </submittedName>
</protein>
<keyword evidence="2" id="KW-0378">Hydrolase</keyword>
<feature type="domain" description="Calcineurin-like phosphoesterase" evidence="4">
    <location>
        <begin position="106"/>
        <end position="335"/>
    </location>
</feature>
<evidence type="ECO:0000259" key="5">
    <source>
        <dbReference type="Pfam" id="PF02872"/>
    </source>
</evidence>
<dbReference type="InterPro" id="IPR006146">
    <property type="entry name" value="5'-Nucleotdase_CS"/>
</dbReference>
<feature type="region of interest" description="Disordered" evidence="3">
    <location>
        <begin position="27"/>
        <end position="66"/>
    </location>
</feature>
<dbReference type="PROSITE" id="PS51257">
    <property type="entry name" value="PROKAR_LIPOPROTEIN"/>
    <property type="match status" value="1"/>
</dbReference>
<accession>A0ABV4YQ77</accession>
<dbReference type="Pfam" id="PF02872">
    <property type="entry name" value="5_nucleotid_C"/>
    <property type="match status" value="1"/>
</dbReference>